<name>A0AAV2LAW9_KNICA</name>
<dbReference type="EMBL" id="OZ035844">
    <property type="protein sequence ID" value="CAL1598611.1"/>
    <property type="molecule type" value="Genomic_DNA"/>
</dbReference>
<evidence type="ECO:0000313" key="1">
    <source>
        <dbReference type="EMBL" id="CAL1598611.1"/>
    </source>
</evidence>
<accession>A0AAV2LAW9</accession>
<keyword evidence="2" id="KW-1185">Reference proteome</keyword>
<gene>
    <name evidence="1" type="ORF">KC01_LOCUS26978</name>
</gene>
<organism evidence="1 2">
    <name type="scientific">Knipowitschia caucasica</name>
    <name type="common">Caucasian dwarf goby</name>
    <name type="synonym">Pomatoschistus caucasicus</name>
    <dbReference type="NCBI Taxonomy" id="637954"/>
    <lineage>
        <taxon>Eukaryota</taxon>
        <taxon>Metazoa</taxon>
        <taxon>Chordata</taxon>
        <taxon>Craniata</taxon>
        <taxon>Vertebrata</taxon>
        <taxon>Euteleostomi</taxon>
        <taxon>Actinopterygii</taxon>
        <taxon>Neopterygii</taxon>
        <taxon>Teleostei</taxon>
        <taxon>Neoteleostei</taxon>
        <taxon>Acanthomorphata</taxon>
        <taxon>Gobiaria</taxon>
        <taxon>Gobiiformes</taxon>
        <taxon>Gobioidei</taxon>
        <taxon>Gobiidae</taxon>
        <taxon>Gobiinae</taxon>
        <taxon>Knipowitschia</taxon>
    </lineage>
</organism>
<evidence type="ECO:0000313" key="2">
    <source>
        <dbReference type="Proteomes" id="UP001497482"/>
    </source>
</evidence>
<reference evidence="1 2" key="1">
    <citation type="submission" date="2024-04" db="EMBL/GenBank/DDBJ databases">
        <authorList>
            <person name="Waldvogel A.-M."/>
            <person name="Schoenle A."/>
        </authorList>
    </citation>
    <scope>NUCLEOTIDE SEQUENCE [LARGE SCALE GENOMIC DNA]</scope>
</reference>
<dbReference type="AlphaFoldDB" id="A0AAV2LAW9"/>
<sequence length="84" mass="9535">MYGYMYVRVAVRFRVYRGLDSRLEVVIFAVLGRWRSGGLFLAEPRCRGIAVHRSHGCSSNRPTDAPRFSPGQAILVVHAVHVRH</sequence>
<protein>
    <submittedName>
        <fullName evidence="1">Uncharacterized protein</fullName>
    </submittedName>
</protein>
<dbReference type="Proteomes" id="UP001497482">
    <property type="component" value="Chromosome 22"/>
</dbReference>
<proteinExistence type="predicted"/>